<protein>
    <submittedName>
        <fullName evidence="1">Uncharacterized protein</fullName>
    </submittedName>
</protein>
<sequence length="37" mass="4317">MYLFIPNRIYHYILKTSTGPHHKYSANQPSMPLPTQA</sequence>
<organism evidence="1">
    <name type="scientific">Anguilla anguilla</name>
    <name type="common">European freshwater eel</name>
    <name type="synonym">Muraena anguilla</name>
    <dbReference type="NCBI Taxonomy" id="7936"/>
    <lineage>
        <taxon>Eukaryota</taxon>
        <taxon>Metazoa</taxon>
        <taxon>Chordata</taxon>
        <taxon>Craniata</taxon>
        <taxon>Vertebrata</taxon>
        <taxon>Euteleostomi</taxon>
        <taxon>Actinopterygii</taxon>
        <taxon>Neopterygii</taxon>
        <taxon>Teleostei</taxon>
        <taxon>Anguilliformes</taxon>
        <taxon>Anguillidae</taxon>
        <taxon>Anguilla</taxon>
    </lineage>
</organism>
<proteinExistence type="predicted"/>
<dbReference type="EMBL" id="GBXM01046689">
    <property type="protein sequence ID" value="JAH61888.1"/>
    <property type="molecule type" value="Transcribed_RNA"/>
</dbReference>
<dbReference type="AlphaFoldDB" id="A0A0E9UAA7"/>
<name>A0A0E9UAA7_ANGAN</name>
<reference evidence="1" key="1">
    <citation type="submission" date="2014-11" db="EMBL/GenBank/DDBJ databases">
        <authorList>
            <person name="Amaro Gonzalez C."/>
        </authorList>
    </citation>
    <scope>NUCLEOTIDE SEQUENCE</scope>
</reference>
<evidence type="ECO:0000313" key="1">
    <source>
        <dbReference type="EMBL" id="JAH61888.1"/>
    </source>
</evidence>
<reference evidence="1" key="2">
    <citation type="journal article" date="2015" name="Fish Shellfish Immunol.">
        <title>Early steps in the European eel (Anguilla anguilla)-Vibrio vulnificus interaction in the gills: Role of the RtxA13 toxin.</title>
        <authorList>
            <person name="Callol A."/>
            <person name="Pajuelo D."/>
            <person name="Ebbesson L."/>
            <person name="Teles M."/>
            <person name="MacKenzie S."/>
            <person name="Amaro C."/>
        </authorList>
    </citation>
    <scope>NUCLEOTIDE SEQUENCE</scope>
</reference>
<accession>A0A0E9UAA7</accession>